<keyword evidence="10" id="KW-1185">Reference proteome</keyword>
<feature type="transmembrane region" description="Helical" evidence="8">
    <location>
        <begin position="94"/>
        <end position="118"/>
    </location>
</feature>
<feature type="transmembrane region" description="Helical" evidence="8">
    <location>
        <begin position="329"/>
        <end position="348"/>
    </location>
</feature>
<accession>A0ABN8ECU1</accession>
<feature type="transmembrane region" description="Helical" evidence="8">
    <location>
        <begin position="43"/>
        <end position="62"/>
    </location>
</feature>
<feature type="transmembrane region" description="Helical" evidence="8">
    <location>
        <begin position="160"/>
        <end position="177"/>
    </location>
</feature>
<evidence type="ECO:0000313" key="10">
    <source>
        <dbReference type="Proteomes" id="UP000838748"/>
    </source>
</evidence>
<dbReference type="EMBL" id="CAKLDM010000005">
    <property type="protein sequence ID" value="CAH0543251.1"/>
    <property type="molecule type" value="Genomic_DNA"/>
</dbReference>
<evidence type="ECO:0000256" key="4">
    <source>
        <dbReference type="ARBA" id="ARBA00022519"/>
    </source>
</evidence>
<proteinExistence type="predicted"/>
<keyword evidence="3" id="KW-1003">Cell membrane</keyword>
<evidence type="ECO:0000256" key="5">
    <source>
        <dbReference type="ARBA" id="ARBA00022692"/>
    </source>
</evidence>
<feature type="transmembrane region" description="Helical" evidence="8">
    <location>
        <begin position="354"/>
        <end position="372"/>
    </location>
</feature>
<dbReference type="InterPro" id="IPR018227">
    <property type="entry name" value="Amino_acid_transport_2"/>
</dbReference>
<keyword evidence="2" id="KW-0813">Transport</keyword>
<evidence type="ECO:0000256" key="7">
    <source>
        <dbReference type="ARBA" id="ARBA00023136"/>
    </source>
</evidence>
<evidence type="ECO:0000256" key="8">
    <source>
        <dbReference type="SAM" id="Phobius"/>
    </source>
</evidence>
<keyword evidence="4" id="KW-0997">Cell inner membrane</keyword>
<comment type="subcellular location">
    <subcellularLocation>
        <location evidence="1">Cell inner membrane</location>
        <topology evidence="1">Multi-pass membrane protein</topology>
    </subcellularLocation>
</comment>
<comment type="caution">
    <text evidence="9">The sequence shown here is derived from an EMBL/GenBank/DDBJ whole genome shotgun (WGS) entry which is preliminary data.</text>
</comment>
<organism evidence="9 10">
    <name type="scientific">Vibrio marisflavi CECT 7928</name>
    <dbReference type="NCBI Taxonomy" id="634439"/>
    <lineage>
        <taxon>Bacteria</taxon>
        <taxon>Pseudomonadati</taxon>
        <taxon>Pseudomonadota</taxon>
        <taxon>Gammaproteobacteria</taxon>
        <taxon>Vibrionales</taxon>
        <taxon>Vibrionaceae</taxon>
        <taxon>Vibrio</taxon>
    </lineage>
</organism>
<evidence type="ECO:0000256" key="6">
    <source>
        <dbReference type="ARBA" id="ARBA00022989"/>
    </source>
</evidence>
<keyword evidence="5 8" id="KW-0812">Transmembrane</keyword>
<name>A0ABN8ECU1_9VIBR</name>
<keyword evidence="7 8" id="KW-0472">Membrane</keyword>
<gene>
    <name evidence="9" type="primary">sdaC_3</name>
    <name evidence="9" type="ORF">VMF7928_04493</name>
</gene>
<reference evidence="9" key="1">
    <citation type="submission" date="2021-11" db="EMBL/GenBank/DDBJ databases">
        <authorList>
            <person name="Rodrigo-Torres L."/>
            <person name="Arahal R. D."/>
            <person name="Lucena T."/>
        </authorList>
    </citation>
    <scope>NUCLEOTIDE SEQUENCE</scope>
    <source>
        <strain evidence="9">CECT 7928</strain>
    </source>
</reference>
<evidence type="ECO:0000256" key="1">
    <source>
        <dbReference type="ARBA" id="ARBA00004429"/>
    </source>
</evidence>
<dbReference type="Gene3D" id="1.20.1740.10">
    <property type="entry name" value="Amino acid/polyamine transporter I"/>
    <property type="match status" value="1"/>
</dbReference>
<keyword evidence="6 8" id="KW-1133">Transmembrane helix</keyword>
<feature type="transmembrane region" description="Helical" evidence="8">
    <location>
        <begin position="287"/>
        <end position="309"/>
    </location>
</feature>
<feature type="transmembrane region" description="Helical" evidence="8">
    <location>
        <begin position="197"/>
        <end position="217"/>
    </location>
</feature>
<dbReference type="Proteomes" id="UP000838748">
    <property type="component" value="Unassembled WGS sequence"/>
</dbReference>
<evidence type="ECO:0000256" key="3">
    <source>
        <dbReference type="ARBA" id="ARBA00022475"/>
    </source>
</evidence>
<dbReference type="PANTHER" id="PTHR35334:SF2">
    <property type="entry name" value="SERINE TRANSPORTER SDAC"/>
    <property type="match status" value="1"/>
</dbReference>
<evidence type="ECO:0000313" key="9">
    <source>
        <dbReference type="EMBL" id="CAH0543251.1"/>
    </source>
</evidence>
<protein>
    <submittedName>
        <fullName evidence="9">Serine transporter</fullName>
    </submittedName>
</protein>
<dbReference type="PANTHER" id="PTHR35334">
    <property type="entry name" value="SERINE TRANSPORTER"/>
    <property type="match status" value="1"/>
</dbReference>
<sequence>MSLSATSKWGYYNYVNFKWVTTQFATAMGIGILFVPQEIGPKAIGLFPFITLAIICIPLAYLNHKTLSNLIISGGNGGGSVQTIQSISGKKASYAYSLLLFISSITICIINFVALISAVSQSISPQYSELARPVFSLVLGALLYLLSAHGHARILLITKYISVPLAIVLFSLSLLLIPKWDVSVLSSHSEIKIKDMISYIPVIIFAMNFSPCVSKFVESVLDSSSNDGEEAKKSSSATIFTSCSIIAITVMFFSFSVSMSLTDSMLVNTPKNTNAITLVSQFSNSNAVNIAGLAVVVIASFGALIGTIIGVKDGLNQFYVSNEKTDKKMMLVVCFGLALFGIVNPNVMDLIKTISGPSVIIIGMLFPAIVMLKNKKVNVTNFFAIVVSGIVLSSGYIN</sequence>
<feature type="transmembrane region" description="Helical" evidence="8">
    <location>
        <begin position="237"/>
        <end position="257"/>
    </location>
</feature>
<evidence type="ECO:0000256" key="2">
    <source>
        <dbReference type="ARBA" id="ARBA00022448"/>
    </source>
</evidence>
<dbReference type="RefSeq" id="WP_237364175.1">
    <property type="nucleotide sequence ID" value="NZ_CAKLDM010000005.1"/>
</dbReference>
<feature type="transmembrane region" description="Helical" evidence="8">
    <location>
        <begin position="379"/>
        <end position="397"/>
    </location>
</feature>
<feature type="transmembrane region" description="Helical" evidence="8">
    <location>
        <begin position="130"/>
        <end position="148"/>
    </location>
</feature>